<feature type="compositionally biased region" description="Acidic residues" evidence="1">
    <location>
        <begin position="972"/>
        <end position="983"/>
    </location>
</feature>
<feature type="domain" description="Nucleolar protein Dnt1-like N-terminal" evidence="2">
    <location>
        <begin position="38"/>
        <end position="97"/>
    </location>
</feature>
<feature type="compositionally biased region" description="Polar residues" evidence="1">
    <location>
        <begin position="1019"/>
        <end position="1039"/>
    </location>
</feature>
<feature type="compositionally biased region" description="Polar residues" evidence="1">
    <location>
        <begin position="1134"/>
        <end position="1149"/>
    </location>
</feature>
<feature type="region of interest" description="Disordered" evidence="1">
    <location>
        <begin position="531"/>
        <end position="891"/>
    </location>
</feature>
<feature type="compositionally biased region" description="Polar residues" evidence="1">
    <location>
        <begin position="746"/>
        <end position="760"/>
    </location>
</feature>
<evidence type="ECO:0000256" key="1">
    <source>
        <dbReference type="SAM" id="MobiDB-lite"/>
    </source>
</evidence>
<reference evidence="3" key="1">
    <citation type="submission" date="2023-01" db="EMBL/GenBank/DDBJ databases">
        <authorList>
            <person name="Van Ghelder C."/>
            <person name="Rancurel C."/>
        </authorList>
    </citation>
    <scope>NUCLEOTIDE SEQUENCE</scope>
    <source>
        <strain evidence="3">CNCM I-4278</strain>
    </source>
</reference>
<keyword evidence="4" id="KW-1185">Reference proteome</keyword>
<feature type="compositionally biased region" description="Polar residues" evidence="1">
    <location>
        <begin position="908"/>
        <end position="930"/>
    </location>
</feature>
<feature type="region of interest" description="Disordered" evidence="1">
    <location>
        <begin position="908"/>
        <end position="1236"/>
    </location>
</feature>
<feature type="compositionally biased region" description="Pro residues" evidence="1">
    <location>
        <begin position="665"/>
        <end position="679"/>
    </location>
</feature>
<feature type="compositionally biased region" description="Low complexity" evidence="1">
    <location>
        <begin position="585"/>
        <end position="594"/>
    </location>
</feature>
<dbReference type="EMBL" id="CAOQHR010000012">
    <property type="protein sequence ID" value="CAI6341835.1"/>
    <property type="molecule type" value="Genomic_DNA"/>
</dbReference>
<protein>
    <recommendedName>
        <fullName evidence="2">Nucleolar protein Dnt1-like N-terminal domain-containing protein</fullName>
    </recommendedName>
</protein>
<feature type="compositionally biased region" description="Acidic residues" evidence="1">
    <location>
        <begin position="1051"/>
        <end position="1074"/>
    </location>
</feature>
<feature type="compositionally biased region" description="Polar residues" evidence="1">
    <location>
        <begin position="465"/>
        <end position="477"/>
    </location>
</feature>
<feature type="compositionally biased region" description="Acidic residues" evidence="1">
    <location>
        <begin position="1209"/>
        <end position="1223"/>
    </location>
</feature>
<feature type="compositionally biased region" description="Basic and acidic residues" evidence="1">
    <location>
        <begin position="731"/>
        <end position="744"/>
    </location>
</feature>
<feature type="compositionally biased region" description="Basic and acidic residues" evidence="1">
    <location>
        <begin position="214"/>
        <end position="223"/>
    </location>
</feature>
<dbReference type="OrthoDB" id="6365676at2759"/>
<feature type="compositionally biased region" description="Low complexity" evidence="1">
    <location>
        <begin position="690"/>
        <end position="706"/>
    </location>
</feature>
<feature type="compositionally biased region" description="Pro residues" evidence="1">
    <location>
        <begin position="227"/>
        <end position="238"/>
    </location>
</feature>
<proteinExistence type="predicted"/>
<dbReference type="Proteomes" id="UP001152607">
    <property type="component" value="Unassembled WGS sequence"/>
</dbReference>
<feature type="compositionally biased region" description="Polar residues" evidence="1">
    <location>
        <begin position="386"/>
        <end position="395"/>
    </location>
</feature>
<evidence type="ECO:0000313" key="4">
    <source>
        <dbReference type="Proteomes" id="UP001152607"/>
    </source>
</evidence>
<feature type="compositionally biased region" description="Basic and acidic residues" evidence="1">
    <location>
        <begin position="811"/>
        <end position="835"/>
    </location>
</feature>
<feature type="compositionally biased region" description="Low complexity" evidence="1">
    <location>
        <begin position="1114"/>
        <end position="1124"/>
    </location>
</feature>
<dbReference type="AlphaFoldDB" id="A0A9W4UTC3"/>
<feature type="region of interest" description="Disordered" evidence="1">
    <location>
        <begin position="124"/>
        <end position="143"/>
    </location>
</feature>
<feature type="compositionally biased region" description="Polar residues" evidence="1">
    <location>
        <begin position="178"/>
        <end position="209"/>
    </location>
</feature>
<organism evidence="3 4">
    <name type="scientific">Periconia digitata</name>
    <dbReference type="NCBI Taxonomy" id="1303443"/>
    <lineage>
        <taxon>Eukaryota</taxon>
        <taxon>Fungi</taxon>
        <taxon>Dikarya</taxon>
        <taxon>Ascomycota</taxon>
        <taxon>Pezizomycotina</taxon>
        <taxon>Dothideomycetes</taxon>
        <taxon>Pleosporomycetidae</taxon>
        <taxon>Pleosporales</taxon>
        <taxon>Massarineae</taxon>
        <taxon>Periconiaceae</taxon>
        <taxon>Periconia</taxon>
    </lineage>
</organism>
<comment type="caution">
    <text evidence="3">The sequence shown here is derived from an EMBL/GenBank/DDBJ whole genome shotgun (WGS) entry which is preliminary data.</text>
</comment>
<feature type="compositionally biased region" description="Polar residues" evidence="1">
    <location>
        <begin position="643"/>
        <end position="663"/>
    </location>
</feature>
<feature type="compositionally biased region" description="Polar residues" evidence="1">
    <location>
        <begin position="945"/>
        <end position="959"/>
    </location>
</feature>
<sequence length="1236" mass="134047">MAVPNGRMRLTVEVLALASENAHGPNRAAALADFKGRKFALPVQIDHTFEQVWKEIEERYKKNYLSQLQAANFTIKKLQDAYDCDLDLRDTVGEIFEGETDPQKRMIKVVPSFVNRDFSMPPTSFLRPAHTQKRAREASVATASKRRRLEGDIDLLEEEISRDEPIISTELTRNGSVRARSNSRLVQSNEQESRSRSGSSLIFVQNAQTGEEEYGARTVKEESPELGPAPPQAPPPPESNGGFKKPMLPASKTKLPLAKTVNARSNPEKETEGDGHPPRNTGTSPRDTSADAISENADTPMNMDSPLSPVPNAHQETIRESPESTPDSSDIHEPQESGSQRNIAREESEAPFLQQKTKPAPRVTYGTRAKASSDISPFAKRAAQMLNGSRTQPTTLAAARRKTQTPDSPAETVKTTQTPQRKLTGTAKTRMMRPSDDTSTPTLEGKSTRLQGTRATPNREAIQRVKSTGQRNETESPIPTDTTRDRTQTSSPFAKSNMMGSPLIRRSSPKVVINVRSPPVRTETALGDVSIVHGNLESTPQERELVTQETPSHKVIASAKEQSTTSKRTPVPFPPNVRHLSMNGTPQPTETPTTKKPRALKKAANITAKPLPGTKKSKAQAVVDEVQVPSTNGNGSHGVSPPELTNSISEVSGSGSPPENESLPTPEPKSQPKRTPIPLPMNVRHLHVVNRSPENNENPTEESPSSQYLSPVLTKRVTPASTAVYDPPSQADKDLEFPKVEKLTKTSKSTGASNTKNGAASSSEEYSSTDSGPRRRNGITRLEGVKVPGTRPTKELHRLVMKKMFPGGPEMLRRRQDLTRQEFGKRPPDPVRDFESDFADDTNSETDVSPALPSTLPGNNDAEDIVMESPTTHETNEYRNQSSDAANEQIMQEASRIAAAYASQSWGFAGLDSSNNNVEQSNDEITSKPNEQPHMASEHGDNAELNHSVNPPEESSVQQPDEDMTSKSQDESPVESESGDTTETDNSIADNEESKNGSPVQSARSSPDYSRRPARYLSHSPTPGETESENESVAASSGAENDATETKDNDGNESTDSDSDTETDPDTDEDTEMPDADKPARPPPSTNHHQPSSSPRLPSQPNILVPATQPPRPQSLSQSAPPSSANHTPIVPASQPTPSAFGSSQSVSQMAAARRSTYAKFPTLKQQLHAAKTSAPPAQRSRAFDPRTVSLGKLAAAKKQGKTFSVSDSSDDDSSESESSGDEADGKRKGPMCSVA</sequence>
<accession>A0A9W4UTC3</accession>
<feature type="compositionally biased region" description="Polar residues" evidence="1">
    <location>
        <begin position="869"/>
        <end position="891"/>
    </location>
</feature>
<feature type="compositionally biased region" description="Basic and acidic residues" evidence="1">
    <location>
        <begin position="266"/>
        <end position="277"/>
    </location>
</feature>
<evidence type="ECO:0000259" key="2">
    <source>
        <dbReference type="Pfam" id="PF10407"/>
    </source>
</evidence>
<feature type="compositionally biased region" description="Low complexity" evidence="1">
    <location>
        <begin position="1090"/>
        <end position="1101"/>
    </location>
</feature>
<name>A0A9W4UTC3_9PLEO</name>
<dbReference type="Pfam" id="PF10407">
    <property type="entry name" value="Cytokin_check_N"/>
    <property type="match status" value="1"/>
</dbReference>
<dbReference type="InterPro" id="IPR018844">
    <property type="entry name" value="Dnt1-like_N"/>
</dbReference>
<evidence type="ECO:0000313" key="3">
    <source>
        <dbReference type="EMBL" id="CAI6341835.1"/>
    </source>
</evidence>
<gene>
    <name evidence="3" type="ORF">PDIGIT_LOCUS15035</name>
</gene>
<feature type="compositionally biased region" description="Polar residues" evidence="1">
    <location>
        <begin position="996"/>
        <end position="1008"/>
    </location>
</feature>
<feature type="compositionally biased region" description="Polar residues" evidence="1">
    <location>
        <begin position="413"/>
        <end position="427"/>
    </location>
</feature>
<feature type="compositionally biased region" description="Low complexity" evidence="1">
    <location>
        <begin position="761"/>
        <end position="771"/>
    </location>
</feature>
<feature type="region of interest" description="Disordered" evidence="1">
    <location>
        <begin position="178"/>
        <end position="505"/>
    </location>
</feature>